<dbReference type="GeneID" id="84589843"/>
<reference evidence="1" key="2">
    <citation type="submission" date="2025-08" db="UniProtKB">
        <authorList>
            <consortium name="RefSeq"/>
        </authorList>
    </citation>
    <scope>IDENTIFICATION</scope>
</reference>
<dbReference type="RefSeq" id="XP_059603074.1">
    <property type="nucleotide sequence ID" value="XM_059746016.1"/>
</dbReference>
<reference evidence="1" key="1">
    <citation type="submission" date="2025-02" db="EMBL/GenBank/DDBJ databases">
        <authorList>
            <consortium name="NCBI Genome Project"/>
        </authorList>
    </citation>
    <scope>NUCLEOTIDE SEQUENCE</scope>
</reference>
<accession>A0AAJ8BTN4</accession>
<protein>
    <submittedName>
        <fullName evidence="1">Uncharacterized protein</fullName>
    </submittedName>
</protein>
<name>A0AAJ8BTN4_ASPNG</name>
<organism evidence="1">
    <name type="scientific">Aspergillus niger</name>
    <dbReference type="NCBI Taxonomy" id="5061"/>
    <lineage>
        <taxon>Eukaryota</taxon>
        <taxon>Fungi</taxon>
        <taxon>Dikarya</taxon>
        <taxon>Ascomycota</taxon>
        <taxon>Pezizomycotina</taxon>
        <taxon>Eurotiomycetes</taxon>
        <taxon>Eurotiomycetidae</taxon>
        <taxon>Eurotiales</taxon>
        <taxon>Aspergillaceae</taxon>
        <taxon>Aspergillus</taxon>
        <taxon>Aspergillus subgen. Circumdati</taxon>
    </lineage>
</organism>
<evidence type="ECO:0000313" key="1">
    <source>
        <dbReference type="RefSeq" id="XP_059603074.1"/>
    </source>
</evidence>
<dbReference type="KEGG" id="ang:An01g01660"/>
<sequence>MNEPLLTIEATPDQHVRSIQLAIEWGEAALSSAKARIHVLANYRNAYDVTVIHSHIEEAERHLFSAMSALREARTNFQGTILPALEFWRHCMANWPDCIVAKTDYKFPLPPVLCQPDLYPHYSASFIDLCLGVHVDPTV</sequence>
<proteinExistence type="predicted"/>
<dbReference type="AlphaFoldDB" id="A0AAJ8BTN4"/>
<gene>
    <name evidence="1" type="ORF">An01g01660</name>
</gene>